<keyword evidence="2 4" id="KW-0732">Signal</keyword>
<dbReference type="Pfam" id="PF13416">
    <property type="entry name" value="SBP_bac_8"/>
    <property type="match status" value="1"/>
</dbReference>
<comment type="caution">
    <text evidence="5">The sequence shown here is derived from an EMBL/GenBank/DDBJ whole genome shotgun (WGS) entry which is preliminary data.</text>
</comment>
<evidence type="ECO:0000256" key="2">
    <source>
        <dbReference type="ARBA" id="ARBA00022729"/>
    </source>
</evidence>
<keyword evidence="6" id="KW-1185">Reference proteome</keyword>
<dbReference type="Proteomes" id="UP000078543">
    <property type="component" value="Unassembled WGS sequence"/>
</dbReference>
<dbReference type="GO" id="GO:0046872">
    <property type="term" value="F:metal ion binding"/>
    <property type="evidence" value="ECO:0007669"/>
    <property type="project" value="UniProtKB-KW"/>
</dbReference>
<reference evidence="5 6" key="1">
    <citation type="submission" date="2016-04" db="EMBL/GenBank/DDBJ databases">
        <title>Draft genome sequence of freshwater magnetotactic bacteria Magnetospirillum marisnigri SP-1 and Magnetospirillum moscoviense BB-1.</title>
        <authorList>
            <person name="Koziaeva V."/>
            <person name="Dziuba M.V."/>
            <person name="Ivanov T.M."/>
            <person name="Kuznetsov B."/>
            <person name="Grouzdev D.S."/>
        </authorList>
    </citation>
    <scope>NUCLEOTIDE SEQUENCE [LARGE SCALE GENOMIC DNA]</scope>
    <source>
        <strain evidence="5 6">BB-1</strain>
    </source>
</reference>
<dbReference type="PANTHER" id="PTHR30006">
    <property type="entry name" value="THIAMINE-BINDING PERIPLASMIC PROTEIN-RELATED"/>
    <property type="match status" value="1"/>
</dbReference>
<dbReference type="InterPro" id="IPR026045">
    <property type="entry name" value="Ferric-bd"/>
</dbReference>
<name>A0A178MYD6_9PROT</name>
<comment type="similarity">
    <text evidence="1">Belongs to the bacterial solute-binding protein 1 family.</text>
</comment>
<accession>A0A178MYD6</accession>
<dbReference type="Gene3D" id="3.40.190.10">
    <property type="entry name" value="Periplasmic binding protein-like II"/>
    <property type="match status" value="2"/>
</dbReference>
<proteinExistence type="inferred from homology"/>
<dbReference type="PIRSF" id="PIRSF002825">
    <property type="entry name" value="CfbpA"/>
    <property type="match status" value="1"/>
</dbReference>
<sequence length="340" mass="36383">MRLPSRLFGLAAALTVAAPALVQAAEVNVYSARKDHLIKPLLDQFSTESGIKVNLLSAGEDQLIERMRAEGPSSPADILLTTDVARLHKARVDGLLQPVASAALTKAVPSRFRDPQGYWFGLSARARVLFYAKDRVKPADLSTYEDLADPKWKGRICVRSSSSVYNQSLLAGMIAVDGADKAEAWAKGIVANMARKPQGGDRDQIAAVAAGQCDVAIANTYYFAGMLTSDKADEKAAVAKVGLFWPNQQGRGVHVNISGAGMTASAKHKVEAVKLLEFLASPAAQKIYAETNHEFPVADGIQPSALVAGWGSFKPETIPVAMLGENNPVAVKLFDRAGWR</sequence>
<dbReference type="PANTHER" id="PTHR30006:SF15">
    <property type="entry name" value="IRON-UTILIZATION PERIPLASMIC PROTEIN"/>
    <property type="match status" value="1"/>
</dbReference>
<dbReference type="SUPFAM" id="SSF53850">
    <property type="entry name" value="Periplasmic binding protein-like II"/>
    <property type="match status" value="1"/>
</dbReference>
<dbReference type="OrthoDB" id="9769567at2"/>
<gene>
    <name evidence="5" type="ORF">A6A05_08000</name>
</gene>
<organism evidence="5 6">
    <name type="scientific">Magnetospirillum moscoviense</name>
    <dbReference type="NCBI Taxonomy" id="1437059"/>
    <lineage>
        <taxon>Bacteria</taxon>
        <taxon>Pseudomonadati</taxon>
        <taxon>Pseudomonadota</taxon>
        <taxon>Alphaproteobacteria</taxon>
        <taxon>Rhodospirillales</taxon>
        <taxon>Rhodospirillaceae</taxon>
        <taxon>Magnetospirillum</taxon>
    </lineage>
</organism>
<protein>
    <submittedName>
        <fullName evidence="5">Fe(3+) ABC transporter substrate-binding protein</fullName>
    </submittedName>
</protein>
<feature type="chain" id="PRO_5008092357" evidence="4">
    <location>
        <begin position="25"/>
        <end position="340"/>
    </location>
</feature>
<keyword evidence="3" id="KW-0408">Iron</keyword>
<feature type="signal peptide" evidence="4">
    <location>
        <begin position="1"/>
        <end position="24"/>
    </location>
</feature>
<dbReference type="CDD" id="cd13542">
    <property type="entry name" value="PBP2_FutA1_ilke"/>
    <property type="match status" value="1"/>
</dbReference>
<evidence type="ECO:0000256" key="4">
    <source>
        <dbReference type="SAM" id="SignalP"/>
    </source>
</evidence>
<dbReference type="GO" id="GO:0030288">
    <property type="term" value="C:outer membrane-bounded periplasmic space"/>
    <property type="evidence" value="ECO:0007669"/>
    <property type="project" value="TreeGrafter"/>
</dbReference>
<dbReference type="InterPro" id="IPR006059">
    <property type="entry name" value="SBP"/>
</dbReference>
<dbReference type="AlphaFoldDB" id="A0A178MYD6"/>
<evidence type="ECO:0000256" key="3">
    <source>
        <dbReference type="PIRSR" id="PIRSR002825-1"/>
    </source>
</evidence>
<dbReference type="STRING" id="1437059.A6A05_08000"/>
<keyword evidence="3" id="KW-0479">Metal-binding</keyword>
<feature type="binding site" evidence="3">
    <location>
        <position position="221"/>
    </location>
    <ligand>
        <name>Fe cation</name>
        <dbReference type="ChEBI" id="CHEBI:24875"/>
    </ligand>
</feature>
<evidence type="ECO:0000256" key="1">
    <source>
        <dbReference type="ARBA" id="ARBA00008520"/>
    </source>
</evidence>
<feature type="binding site" evidence="3">
    <location>
        <position position="222"/>
    </location>
    <ligand>
        <name>Fe cation</name>
        <dbReference type="ChEBI" id="CHEBI:24875"/>
    </ligand>
</feature>
<dbReference type="RefSeq" id="WP_068497783.1">
    <property type="nucleotide sequence ID" value="NZ_LWQU01000085.1"/>
</dbReference>
<evidence type="ECO:0000313" key="5">
    <source>
        <dbReference type="EMBL" id="OAN56900.1"/>
    </source>
</evidence>
<evidence type="ECO:0000313" key="6">
    <source>
        <dbReference type="Proteomes" id="UP000078543"/>
    </source>
</evidence>
<dbReference type="EMBL" id="LWQU01000085">
    <property type="protein sequence ID" value="OAN56900.1"/>
    <property type="molecule type" value="Genomic_DNA"/>
</dbReference>